<dbReference type="PANTHER" id="PTHR33420">
    <property type="entry name" value="FIMBRIAL SUBUNIT ELFA-RELATED"/>
    <property type="match status" value="1"/>
</dbReference>
<dbReference type="RefSeq" id="WP_189462476.1">
    <property type="nucleotide sequence ID" value="NZ_BMYO01000015.1"/>
</dbReference>
<comment type="caution">
    <text evidence="4">The sequence shown here is derived from an EMBL/GenBank/DDBJ whole genome shotgun (WGS) entry which is preliminary data.</text>
</comment>
<sequence>MRHINVVLATMASCITGAVFAADATLNFTGNIIVPTCTVASGSVNQTITIPQAKVADFAAVGSTQQATAFNISLTSCAPSTNVSMTVSGSPAASGTGVLANTGPAAQVGIQLLKASAAGATTGTAVTLGALTALGTVDATNAMTIPMVAQYYRLGAMTAGAVAAVATVNFTYN</sequence>
<dbReference type="PANTHER" id="PTHR33420:SF3">
    <property type="entry name" value="FIMBRIAL SUBUNIT ELFA"/>
    <property type="match status" value="1"/>
</dbReference>
<dbReference type="InterPro" id="IPR008966">
    <property type="entry name" value="Adhesion_dom_sf"/>
</dbReference>
<dbReference type="Gene3D" id="2.60.40.1090">
    <property type="entry name" value="Fimbrial-type adhesion domain"/>
    <property type="match status" value="1"/>
</dbReference>
<evidence type="ECO:0000313" key="5">
    <source>
        <dbReference type="Proteomes" id="UP000604737"/>
    </source>
</evidence>
<feature type="signal peptide" evidence="2">
    <location>
        <begin position="1"/>
        <end position="21"/>
    </location>
</feature>
<keyword evidence="1 2" id="KW-0732">Signal</keyword>
<dbReference type="InterPro" id="IPR000259">
    <property type="entry name" value="Adhesion_dom_fimbrial"/>
</dbReference>
<protein>
    <recommendedName>
        <fullName evidence="3">Fimbrial-type adhesion domain-containing protein</fullName>
    </recommendedName>
</protein>
<dbReference type="SUPFAM" id="SSF49401">
    <property type="entry name" value="Bacterial adhesins"/>
    <property type="match status" value="1"/>
</dbReference>
<name>A0ABQ3H8M5_9NEIS</name>
<evidence type="ECO:0000313" key="4">
    <source>
        <dbReference type="EMBL" id="GHD69955.1"/>
    </source>
</evidence>
<feature type="domain" description="Fimbrial-type adhesion" evidence="3">
    <location>
        <begin position="27"/>
        <end position="172"/>
    </location>
</feature>
<evidence type="ECO:0000256" key="1">
    <source>
        <dbReference type="ARBA" id="ARBA00022729"/>
    </source>
</evidence>
<evidence type="ECO:0000259" key="3">
    <source>
        <dbReference type="Pfam" id="PF00419"/>
    </source>
</evidence>
<dbReference type="InterPro" id="IPR050263">
    <property type="entry name" value="Bact_Fimbrial_Adh_Pro"/>
</dbReference>
<proteinExistence type="predicted"/>
<accession>A0ABQ3H8M5</accession>
<dbReference type="Pfam" id="PF00419">
    <property type="entry name" value="Fimbrial"/>
    <property type="match status" value="1"/>
</dbReference>
<dbReference type="InterPro" id="IPR036937">
    <property type="entry name" value="Adhesion_dom_fimbrial_sf"/>
</dbReference>
<reference evidence="5" key="1">
    <citation type="journal article" date="2019" name="Int. J. Syst. Evol. Microbiol.">
        <title>The Global Catalogue of Microorganisms (GCM) 10K type strain sequencing project: providing services to taxonomists for standard genome sequencing and annotation.</title>
        <authorList>
            <consortium name="The Broad Institute Genomics Platform"/>
            <consortium name="The Broad Institute Genome Sequencing Center for Infectious Disease"/>
            <person name="Wu L."/>
            <person name="Ma J."/>
        </authorList>
    </citation>
    <scope>NUCLEOTIDE SEQUENCE [LARGE SCALE GENOMIC DNA]</scope>
    <source>
        <strain evidence="5">KCTC 23701</strain>
    </source>
</reference>
<feature type="chain" id="PRO_5047360419" description="Fimbrial-type adhesion domain-containing protein" evidence="2">
    <location>
        <begin position="22"/>
        <end position="173"/>
    </location>
</feature>
<gene>
    <name evidence="4" type="ORF">GCM10007350_37370</name>
</gene>
<dbReference type="Proteomes" id="UP000604737">
    <property type="component" value="Unassembled WGS sequence"/>
</dbReference>
<evidence type="ECO:0000256" key="2">
    <source>
        <dbReference type="SAM" id="SignalP"/>
    </source>
</evidence>
<dbReference type="EMBL" id="BMYO01000015">
    <property type="protein sequence ID" value="GHD69955.1"/>
    <property type="molecule type" value="Genomic_DNA"/>
</dbReference>
<organism evidence="4 5">
    <name type="scientific">Jeongeupia chitinilytica</name>
    <dbReference type="NCBI Taxonomy" id="1041641"/>
    <lineage>
        <taxon>Bacteria</taxon>
        <taxon>Pseudomonadati</taxon>
        <taxon>Pseudomonadota</taxon>
        <taxon>Betaproteobacteria</taxon>
        <taxon>Neisseriales</taxon>
        <taxon>Chitinibacteraceae</taxon>
        <taxon>Jeongeupia</taxon>
    </lineage>
</organism>
<keyword evidence="5" id="KW-1185">Reference proteome</keyword>